<accession>A0A5E4LWY6</accession>
<proteinExistence type="predicted"/>
<sequence length="355" mass="38768">MPTLRGKKDGPDADVRSIPSALARFKANPSGPDAREDIVVIARAVESITDASERTKAARLLAKEFATAIDEAGPAQKSEVVSTIGFGLDESPTMIRALRDETDIKTQQDAKPRRERVRERPRPVYDGDRVIIEIVGVDPFAGTGYADLLRRSGRGALSDSQRMITPDDPVVLRAVKEAVRKKGPLSIDQICDIFDYVVRKIEYLNTSHPTEPRLPAVTLEAGIGDCKCMSVALASMLEAIGAKTILVSAKNHSSDLGHEFIGVMISEEPNDYRRGMVKNAVRAAILSRYDVFIGLVYMKNTELQFVELEVRGKKQTYLLLEATTGPTTVPGKTGSFDEVGYHESRPGIVGMTPSV</sequence>
<dbReference type="Gene3D" id="3.10.620.30">
    <property type="match status" value="1"/>
</dbReference>
<name>A0A5E4LWY6_9ARCH</name>
<comment type="caution">
    <text evidence="2">The sequence shown here is derived from an EMBL/GenBank/DDBJ whole genome shotgun (WGS) entry which is preliminary data.</text>
</comment>
<evidence type="ECO:0000259" key="1">
    <source>
        <dbReference type="Pfam" id="PF01841"/>
    </source>
</evidence>
<dbReference type="InterPro" id="IPR002931">
    <property type="entry name" value="Transglutaminase-like"/>
</dbReference>
<protein>
    <recommendedName>
        <fullName evidence="1">Transglutaminase-like domain-containing protein</fullName>
    </recommendedName>
</protein>
<evidence type="ECO:0000313" key="2">
    <source>
        <dbReference type="EMBL" id="VVC04562.1"/>
    </source>
</evidence>
<organism evidence="2 3">
    <name type="scientific">Candidatus Bilamarchaeum dharawalense</name>
    <dbReference type="NCBI Taxonomy" id="2885759"/>
    <lineage>
        <taxon>Archaea</taxon>
        <taxon>Candidatus Micrarchaeota</taxon>
        <taxon>Candidatus Micrarchaeia</taxon>
        <taxon>Candidatus Anstonellales</taxon>
        <taxon>Candidatus Bilamarchaeaceae</taxon>
        <taxon>Candidatus Bilamarchaeum</taxon>
    </lineage>
</organism>
<dbReference type="AlphaFoldDB" id="A0A5E4LWY6"/>
<reference evidence="2 3" key="1">
    <citation type="submission" date="2019-08" db="EMBL/GenBank/DDBJ databases">
        <authorList>
            <person name="Vazquez-Campos X."/>
        </authorList>
    </citation>
    <scope>NUCLEOTIDE SEQUENCE [LARGE SCALE GENOMIC DNA]</scope>
    <source>
        <strain evidence="2">LFW-283_2</strain>
    </source>
</reference>
<feature type="domain" description="Transglutaminase-like" evidence="1">
    <location>
        <begin position="182"/>
        <end position="249"/>
    </location>
</feature>
<evidence type="ECO:0000313" key="3">
    <source>
        <dbReference type="Proteomes" id="UP000789941"/>
    </source>
</evidence>
<dbReference type="Proteomes" id="UP000789941">
    <property type="component" value="Unassembled WGS sequence"/>
</dbReference>
<dbReference type="Pfam" id="PF01841">
    <property type="entry name" value="Transglut_core"/>
    <property type="match status" value="1"/>
</dbReference>
<dbReference type="EMBL" id="CABMJJ010000009">
    <property type="protein sequence ID" value="VVC04562.1"/>
    <property type="molecule type" value="Genomic_DNA"/>
</dbReference>
<gene>
    <name evidence="2" type="ORF">LFW2832_01045</name>
</gene>